<keyword evidence="4 5" id="KW-0119">Carbohydrate metabolism</keyword>
<dbReference type="CDD" id="cd09019">
    <property type="entry name" value="galactose_mutarotase_like"/>
    <property type="match status" value="1"/>
</dbReference>
<comment type="similarity">
    <text evidence="2 5">Belongs to the aldose epimerase family.</text>
</comment>
<dbReference type="RefSeq" id="WP_133611599.1">
    <property type="nucleotide sequence ID" value="NZ_SNYW01000001.1"/>
</dbReference>
<accession>A0A4V3DFC2</accession>
<dbReference type="EMBL" id="SNYW01000001">
    <property type="protein sequence ID" value="TDQ86495.1"/>
    <property type="molecule type" value="Genomic_DNA"/>
</dbReference>
<dbReference type="PANTHER" id="PTHR10091">
    <property type="entry name" value="ALDOSE-1-EPIMERASE"/>
    <property type="match status" value="1"/>
</dbReference>
<comment type="pathway">
    <text evidence="1 5">Carbohydrate metabolism; hexose metabolism.</text>
</comment>
<reference evidence="9 10" key="1">
    <citation type="submission" date="2019-03" db="EMBL/GenBank/DDBJ databases">
        <title>Genomic Encyclopedia of Type Strains, Phase III (KMG-III): the genomes of soil and plant-associated and newly described type strains.</title>
        <authorList>
            <person name="Whitman W."/>
        </authorList>
    </citation>
    <scope>NUCLEOTIDE SEQUENCE [LARGE SCALE GENOMIC DNA]</scope>
    <source>
        <strain evidence="9 10">CGMCC 1.7660</strain>
    </source>
</reference>
<dbReference type="SUPFAM" id="SSF74650">
    <property type="entry name" value="Galactose mutarotase-like"/>
    <property type="match status" value="1"/>
</dbReference>
<feature type="active site" description="Proton acceptor" evidence="6">
    <location>
        <position position="306"/>
    </location>
</feature>
<dbReference type="PIRSF" id="PIRSF005096">
    <property type="entry name" value="GALM"/>
    <property type="match status" value="1"/>
</dbReference>
<keyword evidence="10" id="KW-1185">Reference proteome</keyword>
<dbReference type="AlphaFoldDB" id="A0A4V3DFC2"/>
<proteinExistence type="inferred from homology"/>
<dbReference type="Pfam" id="PF01263">
    <property type="entry name" value="Aldose_epim"/>
    <property type="match status" value="1"/>
</dbReference>
<keyword evidence="3 5" id="KW-0413">Isomerase</keyword>
<dbReference type="EC" id="5.1.3.3" evidence="5"/>
<evidence type="ECO:0000256" key="6">
    <source>
        <dbReference type="PIRSR" id="PIRSR005096-1"/>
    </source>
</evidence>
<gene>
    <name evidence="9" type="ORF">A8950_0187</name>
</gene>
<evidence type="ECO:0000256" key="3">
    <source>
        <dbReference type="ARBA" id="ARBA00023235"/>
    </source>
</evidence>
<feature type="active site" description="Proton donor" evidence="6">
    <location>
        <position position="174"/>
    </location>
</feature>
<dbReference type="Gene3D" id="2.70.98.10">
    <property type="match status" value="1"/>
</dbReference>
<dbReference type="InterPro" id="IPR008183">
    <property type="entry name" value="Aldose_1/G6P_1-epimerase"/>
</dbReference>
<evidence type="ECO:0000256" key="5">
    <source>
        <dbReference type="PIRNR" id="PIRNR005096"/>
    </source>
</evidence>
<dbReference type="GO" id="GO:0004034">
    <property type="term" value="F:aldose 1-epimerase activity"/>
    <property type="evidence" value="ECO:0007669"/>
    <property type="project" value="UniProtKB-EC"/>
</dbReference>
<dbReference type="GO" id="GO:0030246">
    <property type="term" value="F:carbohydrate binding"/>
    <property type="evidence" value="ECO:0007669"/>
    <property type="project" value="InterPro"/>
</dbReference>
<dbReference type="UniPathway" id="UPA00242"/>
<protein>
    <recommendedName>
        <fullName evidence="5">Aldose 1-epimerase</fullName>
        <ecNumber evidence="5">5.1.3.3</ecNumber>
    </recommendedName>
</protein>
<dbReference type="OrthoDB" id="9779408at2"/>
<comment type="catalytic activity">
    <reaction evidence="5">
        <text>alpha-D-glucose = beta-D-glucose</text>
        <dbReference type="Rhea" id="RHEA:10264"/>
        <dbReference type="ChEBI" id="CHEBI:15903"/>
        <dbReference type="ChEBI" id="CHEBI:17925"/>
        <dbReference type="EC" id="5.1.3.3"/>
    </reaction>
</comment>
<evidence type="ECO:0000256" key="2">
    <source>
        <dbReference type="ARBA" id="ARBA00006206"/>
    </source>
</evidence>
<dbReference type="InterPro" id="IPR011013">
    <property type="entry name" value="Gal_mutarotase_sf_dom"/>
</dbReference>
<comment type="caution">
    <text evidence="9">The sequence shown here is derived from an EMBL/GenBank/DDBJ whole genome shotgun (WGS) entry which is preliminary data.</text>
</comment>
<dbReference type="InterPro" id="IPR047215">
    <property type="entry name" value="Galactose_mutarotase-like"/>
</dbReference>
<dbReference type="Proteomes" id="UP000295783">
    <property type="component" value="Unassembled WGS sequence"/>
</dbReference>
<dbReference type="InterPro" id="IPR015443">
    <property type="entry name" value="Aldose_1-epimerase"/>
</dbReference>
<evidence type="ECO:0000313" key="9">
    <source>
        <dbReference type="EMBL" id="TDQ86495.1"/>
    </source>
</evidence>
<organism evidence="9 10">
    <name type="scientific">Dongia mobilis</name>
    <dbReference type="NCBI Taxonomy" id="578943"/>
    <lineage>
        <taxon>Bacteria</taxon>
        <taxon>Pseudomonadati</taxon>
        <taxon>Pseudomonadota</taxon>
        <taxon>Alphaproteobacteria</taxon>
        <taxon>Rhodospirillales</taxon>
        <taxon>Dongiaceae</taxon>
        <taxon>Dongia</taxon>
    </lineage>
</organism>
<dbReference type="InterPro" id="IPR014718">
    <property type="entry name" value="GH-type_carb-bd"/>
</dbReference>
<evidence type="ECO:0000256" key="4">
    <source>
        <dbReference type="ARBA" id="ARBA00023277"/>
    </source>
</evidence>
<feature type="binding site" evidence="8">
    <location>
        <begin position="76"/>
        <end position="77"/>
    </location>
    <ligand>
        <name>beta-D-galactose</name>
        <dbReference type="ChEBI" id="CHEBI:27667"/>
    </ligand>
</feature>
<evidence type="ECO:0000256" key="1">
    <source>
        <dbReference type="ARBA" id="ARBA00005028"/>
    </source>
</evidence>
<dbReference type="GO" id="GO:0033499">
    <property type="term" value="P:galactose catabolic process via UDP-galactose, Leloir pathway"/>
    <property type="evidence" value="ECO:0007669"/>
    <property type="project" value="TreeGrafter"/>
</dbReference>
<evidence type="ECO:0000256" key="8">
    <source>
        <dbReference type="PIRSR" id="PIRSR005096-3"/>
    </source>
</evidence>
<sequence>MSISPFGLLDDGAAVERIEIDSGGVTLGVLTLGATIQDLQVDTGKGAQRRVLGFAQLSDYRAHSPYFGCIAGRYANRIAEGICRIDGKTYQLTRNEAGRTHLHGGERGFSHRIWSLRDQGPSHVTLELQSAHGEEGYPGNLLARCTYRVTGDGEITLELGATTDRATIVNLAAHSYFNLDLDEGAENILDHLLEVPAAHYLPVDAHLIPTGEIAAVGGTPFDFRVARSIRAAGDSPSAYDHNLVLARKRLAEPRPVARLIGPLSGTMLEIRSTEPGLQFYDGARVGPLVPGHDGRRYGAYAGLCLEPQNFPDAPNRPDFPDPVLRPGESYRQVTVYRFSGV</sequence>
<name>A0A4V3DFC2_9PROT</name>
<dbReference type="NCBIfam" id="NF008277">
    <property type="entry name" value="PRK11055.1"/>
    <property type="match status" value="1"/>
</dbReference>
<feature type="binding site" evidence="8">
    <location>
        <begin position="174"/>
        <end position="176"/>
    </location>
    <ligand>
        <name>beta-D-galactose</name>
        <dbReference type="ChEBI" id="CHEBI:27667"/>
    </ligand>
</feature>
<dbReference type="GO" id="GO:0006006">
    <property type="term" value="P:glucose metabolic process"/>
    <property type="evidence" value="ECO:0007669"/>
    <property type="project" value="TreeGrafter"/>
</dbReference>
<feature type="binding site" evidence="7">
    <location>
        <position position="240"/>
    </location>
    <ligand>
        <name>beta-D-galactose</name>
        <dbReference type="ChEBI" id="CHEBI:27667"/>
    </ligand>
</feature>
<dbReference type="PANTHER" id="PTHR10091:SF49">
    <property type="entry name" value="ALDOSE 1-EPIMERASE"/>
    <property type="match status" value="1"/>
</dbReference>
<evidence type="ECO:0000313" key="10">
    <source>
        <dbReference type="Proteomes" id="UP000295783"/>
    </source>
</evidence>
<evidence type="ECO:0000256" key="7">
    <source>
        <dbReference type="PIRSR" id="PIRSR005096-2"/>
    </source>
</evidence>